<dbReference type="PANTHER" id="PTHR36435:SF1">
    <property type="entry name" value="CAAX AMINO TERMINAL PROTEASE FAMILY PROTEIN"/>
    <property type="match status" value="1"/>
</dbReference>
<keyword evidence="1" id="KW-1133">Transmembrane helix</keyword>
<keyword evidence="1" id="KW-0472">Membrane</keyword>
<dbReference type="InterPro" id="IPR003675">
    <property type="entry name" value="Rce1/LyrA-like_dom"/>
</dbReference>
<feature type="domain" description="CAAX prenyl protease 2/Lysostaphin resistance protein A-like" evidence="2">
    <location>
        <begin position="132"/>
        <end position="217"/>
    </location>
</feature>
<evidence type="ECO:0000313" key="4">
    <source>
        <dbReference type="Proteomes" id="UP000650424"/>
    </source>
</evidence>
<keyword evidence="3" id="KW-0645">Protease</keyword>
<dbReference type="InterPro" id="IPR052710">
    <property type="entry name" value="CAAX_protease"/>
</dbReference>
<feature type="transmembrane region" description="Helical" evidence="1">
    <location>
        <begin position="12"/>
        <end position="32"/>
    </location>
</feature>
<comment type="caution">
    <text evidence="3">The sequence shown here is derived from an EMBL/GenBank/DDBJ whole genome shotgun (WGS) entry which is preliminary data.</text>
</comment>
<dbReference type="Proteomes" id="UP000650424">
    <property type="component" value="Unassembled WGS sequence"/>
</dbReference>
<feature type="transmembrane region" description="Helical" evidence="1">
    <location>
        <begin position="44"/>
        <end position="65"/>
    </location>
</feature>
<dbReference type="Pfam" id="PF02517">
    <property type="entry name" value="Rce1-like"/>
    <property type="match status" value="1"/>
</dbReference>
<dbReference type="PANTHER" id="PTHR36435">
    <property type="entry name" value="SLR1288 PROTEIN"/>
    <property type="match status" value="1"/>
</dbReference>
<dbReference type="GO" id="GO:0008237">
    <property type="term" value="F:metallopeptidase activity"/>
    <property type="evidence" value="ECO:0007669"/>
    <property type="project" value="UniProtKB-KW"/>
</dbReference>
<accession>A0ABR6ZM28</accession>
<dbReference type="EMBL" id="JACOGF010000002">
    <property type="protein sequence ID" value="MBC3916598.1"/>
    <property type="molecule type" value="Genomic_DNA"/>
</dbReference>
<evidence type="ECO:0000256" key="1">
    <source>
        <dbReference type="SAM" id="Phobius"/>
    </source>
</evidence>
<proteinExistence type="predicted"/>
<name>A0ABR6ZM28_9BURK</name>
<sequence length="271" mass="30268">MKQQHEQFPSALEAVFLVAFLMGVEFVINAGFYDMRSVLGMDPAHMIGIVFLLANAVLFTVLLHYKKMTYSSLFHASRTPVMATVTLLGVPVLMLVPALSLLIMLLEQVLVQWMPVPVAQQKVFDQMMLSGLSSIVTACLIAPVVEEMLFRGIILRSFLNQYSRWQAIFVSALLFGFAHLNIYQFFAALLLGGLCGWLYERSRSLWPGIILHASYNSLAMLVERLAVSGEDWQPTTAHWLIAIVLLVIGAGLLHKLLRQQALPPLEKPADK</sequence>
<keyword evidence="3" id="KW-0482">Metalloprotease</keyword>
<reference evidence="3 4" key="1">
    <citation type="submission" date="2020-08" db="EMBL/GenBank/DDBJ databases">
        <title>Novel species isolated from subtropical streams in China.</title>
        <authorList>
            <person name="Lu H."/>
        </authorList>
    </citation>
    <scope>NUCLEOTIDE SEQUENCE [LARGE SCALE GENOMIC DNA]</scope>
    <source>
        <strain evidence="3 4">CY18W</strain>
    </source>
</reference>
<feature type="transmembrane region" description="Helical" evidence="1">
    <location>
        <begin position="126"/>
        <end position="145"/>
    </location>
</feature>
<keyword evidence="1" id="KW-0812">Transmembrane</keyword>
<evidence type="ECO:0000259" key="2">
    <source>
        <dbReference type="Pfam" id="PF02517"/>
    </source>
</evidence>
<gene>
    <name evidence="3" type="ORF">H8L32_03785</name>
</gene>
<feature type="transmembrane region" description="Helical" evidence="1">
    <location>
        <begin position="166"/>
        <end position="199"/>
    </location>
</feature>
<dbReference type="RefSeq" id="WP_186945852.1">
    <property type="nucleotide sequence ID" value="NZ_JACOGF010000002.1"/>
</dbReference>
<evidence type="ECO:0000313" key="3">
    <source>
        <dbReference type="EMBL" id="MBC3916598.1"/>
    </source>
</evidence>
<feature type="transmembrane region" description="Helical" evidence="1">
    <location>
        <begin position="85"/>
        <end position="106"/>
    </location>
</feature>
<feature type="transmembrane region" description="Helical" evidence="1">
    <location>
        <begin position="237"/>
        <end position="257"/>
    </location>
</feature>
<keyword evidence="4" id="KW-1185">Reference proteome</keyword>
<organism evidence="3 4">
    <name type="scientific">Undibacterium hunanense</name>
    <dbReference type="NCBI Taxonomy" id="2762292"/>
    <lineage>
        <taxon>Bacteria</taxon>
        <taxon>Pseudomonadati</taxon>
        <taxon>Pseudomonadota</taxon>
        <taxon>Betaproteobacteria</taxon>
        <taxon>Burkholderiales</taxon>
        <taxon>Oxalobacteraceae</taxon>
        <taxon>Undibacterium</taxon>
    </lineage>
</organism>
<protein>
    <submittedName>
        <fullName evidence="3">CPBP family intramembrane metalloprotease</fullName>
    </submittedName>
</protein>
<keyword evidence="3" id="KW-0378">Hydrolase</keyword>